<dbReference type="NCBIfam" id="TIGR01965">
    <property type="entry name" value="VCBS_repeat"/>
    <property type="match status" value="1"/>
</dbReference>
<dbReference type="RefSeq" id="WP_111546693.1">
    <property type="nucleotide sequence ID" value="NZ_MZXV01000052.1"/>
</dbReference>
<accession>A0A2W7BYR8</accession>
<dbReference type="InterPro" id="IPR011049">
    <property type="entry name" value="Serralysin-like_metalloprot_C"/>
</dbReference>
<feature type="domain" description="Bacterial Ig-like" evidence="2">
    <location>
        <begin position="323"/>
        <end position="429"/>
    </location>
</feature>
<evidence type="ECO:0000313" key="3">
    <source>
        <dbReference type="EMBL" id="PZV35942.1"/>
    </source>
</evidence>
<dbReference type="Pfam" id="PF19077">
    <property type="entry name" value="Big_13"/>
    <property type="match status" value="2"/>
</dbReference>
<dbReference type="InterPro" id="IPR044016">
    <property type="entry name" value="Big_13"/>
</dbReference>
<sequence length="1105" mass="108801">GENHFNTTVTPGAGNLGALVLAADGSYTYSVANAAVQFLAGSNANGGTATQVDTFTVTAADGTSKLVSFTIHGTNDAPVNGVPASQSTDSNMAKVFSSANGNAISISDVDNSSHTVTLTSSNGTLTLSGLAGLSFSVGDGSADGTMTFSGTDAAINAALNGLNFAPTNNFHGSASIQITTNDGSLSDTDTVNITVVDTVAPNAPVITSVTDDVSPVTATYATSGVTTNDTDLTVKVTLPTSGSPAEAGDTIWLYNGTDTGIPLGGAYTLTAADIVSGFVSLQTGTLTNGTTYNLTARITDAATNQSAASNTFVVTEDTTAPSAPTALDLAAVDDTGSLSTDNITKNTSALTISGSGENGATVTLFDDANNNGIVDGGESLGTTTVSGVAFSLDVSLAQGTHNVRAIQTDVAGNASAASTSHALDITVDTTAPAAPTALDLAAVDDTGSLSTDNITKNTSALTISGSGENGATVTLFDDANNNGIVDGGESLGTTTVSGVAFSLDVSLAQGTHNVRAIQTDVAGNASAASTSHALDITVDTTNPSTTLTIGSGRSSASGTASDSGGSGLWKVVLTYDSTTVAITSFTAGAWSQNFGGSGNPPKPGVGSTVTATVFDIAGNSFGATATAPAGVAGEAINLALADLASDSHSNIHITIGGVPAGWVLNTGTLNADGIWTANTADPGALTVTAPADFTGAAVLNVSADWTNADGTTGSMAIADNVEVFAPGNPIYALSSDDHLTGSSGADLFVFGQPIAADTLHNFDVAADRIDLIGFDGVSGFGDLAIANDGSGNALVTVGAGETITVQGVSASELGAINFLFNQEPVTHNGGTMSIADGAIMPLGGAVDNTGTIALNGAGATTQLEVIASGITLHGGGQVVLSDSDANVISGTAADVTLTNVDNTISGAGQLGGGLLSLNNQGTIIATGTHALVIDTGGSTVSNSGTFEATGSGGLAINGAVANSGLIWANGGDVTIGGQVTGDGDAIIGNMSQLEFHAASSADVIFGADAAGTLRLDDSFDFSGSIAGITNDDRVDLGDIWFSTGTSAVYQANQDGSGGTLLVSDGTHDATLHLVGAYDTGTFTLADDGTGRTVVAYNPADDFHFV</sequence>
<feature type="domain" description="Bacterial Ig-like" evidence="2">
    <location>
        <begin position="435"/>
        <end position="540"/>
    </location>
</feature>
<dbReference type="Pfam" id="PF17803">
    <property type="entry name" value="Cadherin_4"/>
    <property type="match status" value="1"/>
</dbReference>
<dbReference type="AlphaFoldDB" id="A0A2W7BYR8"/>
<evidence type="ECO:0000259" key="1">
    <source>
        <dbReference type="Pfam" id="PF17803"/>
    </source>
</evidence>
<reference evidence="4" key="1">
    <citation type="submission" date="2017-03" db="EMBL/GenBank/DDBJ databases">
        <authorList>
            <person name="Safronova V.I."/>
            <person name="Sazanova A.L."/>
            <person name="Chirak E.R."/>
        </authorList>
    </citation>
    <scope>NUCLEOTIDE SEQUENCE [LARGE SCALE GENOMIC DNA]</scope>
    <source>
        <strain evidence="4">Ach-343</strain>
    </source>
</reference>
<evidence type="ECO:0000259" key="2">
    <source>
        <dbReference type="Pfam" id="PF19077"/>
    </source>
</evidence>
<dbReference type="Proteomes" id="UP000248616">
    <property type="component" value="Unassembled WGS sequence"/>
</dbReference>
<keyword evidence="4" id="KW-1185">Reference proteome</keyword>
<dbReference type="InterPro" id="IPR013783">
    <property type="entry name" value="Ig-like_fold"/>
</dbReference>
<dbReference type="InterPro" id="IPR010221">
    <property type="entry name" value="VCBS_dom"/>
</dbReference>
<dbReference type="EMBL" id="MZXV01000052">
    <property type="protein sequence ID" value="PZV35942.1"/>
    <property type="molecule type" value="Genomic_DNA"/>
</dbReference>
<organism evidence="3 4">
    <name type="scientific">Mesorhizobium kowhaii</name>
    <dbReference type="NCBI Taxonomy" id="1300272"/>
    <lineage>
        <taxon>Bacteria</taxon>
        <taxon>Pseudomonadati</taxon>
        <taxon>Pseudomonadota</taxon>
        <taxon>Alphaproteobacteria</taxon>
        <taxon>Hyphomicrobiales</taxon>
        <taxon>Phyllobacteriaceae</taxon>
        <taxon>Mesorhizobium</taxon>
    </lineage>
</organism>
<evidence type="ECO:0000313" key="4">
    <source>
        <dbReference type="Proteomes" id="UP000248616"/>
    </source>
</evidence>
<evidence type="ECO:0008006" key="5">
    <source>
        <dbReference type="Google" id="ProtNLM"/>
    </source>
</evidence>
<comment type="caution">
    <text evidence="3">The sequence shown here is derived from an EMBL/GenBank/DDBJ whole genome shotgun (WGS) entry which is preliminary data.</text>
</comment>
<gene>
    <name evidence="3" type="ORF">B5V02_24440</name>
</gene>
<feature type="non-terminal residue" evidence="3">
    <location>
        <position position="1"/>
    </location>
</feature>
<dbReference type="Gene3D" id="2.60.40.10">
    <property type="entry name" value="Immunoglobulins"/>
    <property type="match status" value="2"/>
</dbReference>
<protein>
    <recommendedName>
        <fullName evidence="5">Adhesin</fullName>
    </recommendedName>
</protein>
<dbReference type="InterPro" id="IPR040853">
    <property type="entry name" value="RapA2_cadherin-like"/>
</dbReference>
<name>A0A2W7BYR8_9HYPH</name>
<dbReference type="Gene3D" id="3.30.420.430">
    <property type="match status" value="1"/>
</dbReference>
<feature type="domain" description="RapA2 cadherin-like" evidence="1">
    <location>
        <begin position="67"/>
        <end position="129"/>
    </location>
</feature>
<dbReference type="OrthoDB" id="6756629at2"/>
<dbReference type="SUPFAM" id="SSF51120">
    <property type="entry name" value="beta-Roll"/>
    <property type="match status" value="1"/>
</dbReference>
<proteinExistence type="predicted"/>